<feature type="transmembrane region" description="Helical" evidence="8">
    <location>
        <begin position="47"/>
        <end position="71"/>
    </location>
</feature>
<dbReference type="InterPro" id="IPR051791">
    <property type="entry name" value="Pra-immunoreactive"/>
</dbReference>
<dbReference type="AlphaFoldDB" id="A0A6G7YIM5"/>
<dbReference type="RefSeq" id="WP_166320168.1">
    <property type="nucleotide sequence ID" value="NZ_CP049866.1"/>
</dbReference>
<feature type="transmembrane region" description="Helical" evidence="8">
    <location>
        <begin position="91"/>
        <end position="115"/>
    </location>
</feature>
<evidence type="ECO:0000256" key="3">
    <source>
        <dbReference type="ARBA" id="ARBA00022553"/>
    </source>
</evidence>
<comment type="subcellular location">
    <subcellularLocation>
        <location evidence="1">Cell membrane</location>
        <topology evidence="1">Multi-pass membrane protein</topology>
    </subcellularLocation>
</comment>
<proteinExistence type="predicted"/>
<keyword evidence="4 8" id="KW-0812">Transmembrane</keyword>
<dbReference type="PANTHER" id="PTHR36115:SF6">
    <property type="entry name" value="PROLINE-RICH ANTIGEN HOMOLOG"/>
    <property type="match status" value="1"/>
</dbReference>
<dbReference type="InterPro" id="IPR008984">
    <property type="entry name" value="SMAD_FHA_dom_sf"/>
</dbReference>
<dbReference type="PANTHER" id="PTHR36115">
    <property type="entry name" value="PROLINE-RICH ANTIGEN HOMOLOG-RELATED"/>
    <property type="match status" value="1"/>
</dbReference>
<name>A0A6G7YIM5_9ACTN</name>
<feature type="transmembrane region" description="Helical" evidence="8">
    <location>
        <begin position="143"/>
        <end position="167"/>
    </location>
</feature>
<protein>
    <submittedName>
        <fullName evidence="10">FHA domain-containing protein</fullName>
    </submittedName>
</protein>
<dbReference type="GO" id="GO:0005886">
    <property type="term" value="C:plasma membrane"/>
    <property type="evidence" value="ECO:0007669"/>
    <property type="project" value="UniProtKB-SubCell"/>
</dbReference>
<gene>
    <name evidence="10" type="ORF">G7071_15365</name>
</gene>
<keyword evidence="2" id="KW-1003">Cell membrane</keyword>
<dbReference type="InterPro" id="IPR000253">
    <property type="entry name" value="FHA_dom"/>
</dbReference>
<dbReference type="PROSITE" id="PS50006">
    <property type="entry name" value="FHA_DOMAIN"/>
    <property type="match status" value="1"/>
</dbReference>
<accession>A0A6G7YIM5</accession>
<evidence type="ECO:0000256" key="1">
    <source>
        <dbReference type="ARBA" id="ARBA00004651"/>
    </source>
</evidence>
<evidence type="ECO:0000256" key="5">
    <source>
        <dbReference type="ARBA" id="ARBA00022989"/>
    </source>
</evidence>
<reference evidence="10 11" key="1">
    <citation type="submission" date="2020-03" db="EMBL/GenBank/DDBJ databases">
        <title>Nocardioides sp. nov., isolated from fish.</title>
        <authorList>
            <person name="Hyun D.-W."/>
            <person name="Bae J.-W."/>
        </authorList>
    </citation>
    <scope>NUCLEOTIDE SEQUENCE [LARGE SCALE GENOMIC DNA]</scope>
    <source>
        <strain evidence="10 11">HDW12A</strain>
    </source>
</reference>
<evidence type="ECO:0000256" key="8">
    <source>
        <dbReference type="SAM" id="Phobius"/>
    </source>
</evidence>
<organism evidence="10 11">
    <name type="scientific">Nocardioides piscis</name>
    <dbReference type="NCBI Taxonomy" id="2714938"/>
    <lineage>
        <taxon>Bacteria</taxon>
        <taxon>Bacillati</taxon>
        <taxon>Actinomycetota</taxon>
        <taxon>Actinomycetes</taxon>
        <taxon>Propionibacteriales</taxon>
        <taxon>Nocardioidaceae</taxon>
        <taxon>Nocardioides</taxon>
    </lineage>
</organism>
<evidence type="ECO:0000313" key="10">
    <source>
        <dbReference type="EMBL" id="QIK76593.1"/>
    </source>
</evidence>
<feature type="compositionally biased region" description="Polar residues" evidence="7">
    <location>
        <begin position="292"/>
        <end position="302"/>
    </location>
</feature>
<feature type="region of interest" description="Disordered" evidence="7">
    <location>
        <begin position="266"/>
        <end position="302"/>
    </location>
</feature>
<dbReference type="Pfam" id="PF06271">
    <property type="entry name" value="RDD"/>
    <property type="match status" value="1"/>
</dbReference>
<dbReference type="SUPFAM" id="SSF49879">
    <property type="entry name" value="SMAD/FHA domain"/>
    <property type="match status" value="1"/>
</dbReference>
<dbReference type="InterPro" id="IPR010432">
    <property type="entry name" value="RDD"/>
</dbReference>
<keyword evidence="6 8" id="KW-0472">Membrane</keyword>
<keyword evidence="3" id="KW-0597">Phosphoprotein</keyword>
<dbReference type="Gene3D" id="2.60.200.20">
    <property type="match status" value="1"/>
</dbReference>
<dbReference type="EMBL" id="CP049866">
    <property type="protein sequence ID" value="QIK76593.1"/>
    <property type="molecule type" value="Genomic_DNA"/>
</dbReference>
<keyword evidence="11" id="KW-1185">Reference proteome</keyword>
<evidence type="ECO:0000256" key="6">
    <source>
        <dbReference type="ARBA" id="ARBA00023136"/>
    </source>
</evidence>
<evidence type="ECO:0000256" key="4">
    <source>
        <dbReference type="ARBA" id="ARBA00022692"/>
    </source>
</evidence>
<keyword evidence="5 8" id="KW-1133">Transmembrane helix</keyword>
<dbReference type="CDD" id="cd00060">
    <property type="entry name" value="FHA"/>
    <property type="match status" value="1"/>
</dbReference>
<dbReference type="Proteomes" id="UP000502035">
    <property type="component" value="Chromosome"/>
</dbReference>
<evidence type="ECO:0000256" key="2">
    <source>
        <dbReference type="ARBA" id="ARBA00022475"/>
    </source>
</evidence>
<dbReference type="KEGG" id="npi:G7071_15365"/>
<dbReference type="Pfam" id="PF00498">
    <property type="entry name" value="FHA"/>
    <property type="match status" value="1"/>
</dbReference>
<sequence>MSMTSQASIWELPDSDRPVEGLDAYGAPDPAYAAALGLVSAPLGRRAGAAAIDIGLFWLLQLPFLILSLPLFRRLLSGRITWYGFVNHPDFVLSVVVAAVTLLLTILLLVAQLVVQGRWGFTLGKLVVGLRAVNVRTLERPGFWLVTLRALVVWLPVLTVLGPILFLASPLWSREDRCRGWHDRVGRVWLVDARRGLDPFDKKRMRIARKTVTSAGAPRVKRLPSLATDAAFNGSNGYRPGARTSAGVLGVARPHAGDRRVVVGLSGFEAGEPAPMPSTTTDRPRLGAPLTAPSSDASTQLVSHPHAGTGVTLLLDDGQRIPVSTPVVVGRSPVAIDGALPLAIADPDFSISKVHVVLRPVSAGLEVIDQGSTNGTSVVHDGREQPLAAGEVATARFGDTIRIGERTAQVLSS</sequence>
<feature type="domain" description="FHA" evidence="9">
    <location>
        <begin position="327"/>
        <end position="378"/>
    </location>
</feature>
<evidence type="ECO:0000259" key="9">
    <source>
        <dbReference type="PROSITE" id="PS50006"/>
    </source>
</evidence>
<evidence type="ECO:0000256" key="7">
    <source>
        <dbReference type="SAM" id="MobiDB-lite"/>
    </source>
</evidence>
<evidence type="ECO:0000313" key="11">
    <source>
        <dbReference type="Proteomes" id="UP000502035"/>
    </source>
</evidence>